<proteinExistence type="predicted"/>
<sequence>MPEVIEGVGSPVGSRYISQKVITGEPCESPFKLPISQGQLALTCQPSNLNVNNDNGIGNNLNVGICDAACGTDVQGQCGCPAGYYSITGKLVETLGLNGQCCPI</sequence>
<dbReference type="OrthoDB" id="6306808at2"/>
<dbReference type="EMBL" id="JAMB01000019">
    <property type="protein sequence ID" value="ETX09540.1"/>
    <property type="molecule type" value="Genomic_DNA"/>
</dbReference>
<evidence type="ECO:0000313" key="2">
    <source>
        <dbReference type="Proteomes" id="UP000054058"/>
    </source>
</evidence>
<dbReference type="Proteomes" id="UP000054058">
    <property type="component" value="Unassembled WGS sequence"/>
</dbReference>
<dbReference type="AlphaFoldDB" id="X7E116"/>
<name>X7E116_9GAMM</name>
<dbReference type="RefSeq" id="WP_036163742.1">
    <property type="nucleotide sequence ID" value="NZ_JAMB01000019.1"/>
</dbReference>
<organism evidence="1 2">
    <name type="scientific">Marinomonas ushuaiensis DSM 15871</name>
    <dbReference type="NCBI Taxonomy" id="1122207"/>
    <lineage>
        <taxon>Bacteria</taxon>
        <taxon>Pseudomonadati</taxon>
        <taxon>Pseudomonadota</taxon>
        <taxon>Gammaproteobacteria</taxon>
        <taxon>Oceanospirillales</taxon>
        <taxon>Oceanospirillaceae</taxon>
        <taxon>Marinomonas</taxon>
    </lineage>
</organism>
<keyword evidence="2" id="KW-1185">Reference proteome</keyword>
<comment type="caution">
    <text evidence="1">The sequence shown here is derived from an EMBL/GenBank/DDBJ whole genome shotgun (WGS) entry which is preliminary data.</text>
</comment>
<evidence type="ECO:0000313" key="1">
    <source>
        <dbReference type="EMBL" id="ETX09540.1"/>
    </source>
</evidence>
<accession>X7E116</accession>
<protein>
    <submittedName>
        <fullName evidence="1">Uncharacterized protein</fullName>
    </submittedName>
</protein>
<reference evidence="1 2" key="1">
    <citation type="submission" date="2014-01" db="EMBL/GenBank/DDBJ databases">
        <title>Marinomonas ushuaiensis DSM 15871 Genome Sequencing.</title>
        <authorList>
            <person name="Lai Q."/>
            <person name="Shao Z.S."/>
        </authorList>
    </citation>
    <scope>NUCLEOTIDE SEQUENCE [LARGE SCALE GENOMIC DNA]</scope>
    <source>
        <strain evidence="1 2">DSM 15871</strain>
    </source>
</reference>
<gene>
    <name evidence="1" type="ORF">MUS1_06820</name>
</gene>
<dbReference type="PATRIC" id="fig|1122207.3.peg.2976"/>